<dbReference type="GO" id="GO:0051287">
    <property type="term" value="F:NAD binding"/>
    <property type="evidence" value="ECO:0007669"/>
    <property type="project" value="InterPro"/>
</dbReference>
<gene>
    <name evidence="7" type="ORF">C1J00_04720</name>
</gene>
<reference evidence="7 8" key="1">
    <citation type="submission" date="2018-01" db="EMBL/GenBank/DDBJ databases">
        <title>Draft genome sequence of Streptomyces sp. 13K301.</title>
        <authorList>
            <person name="Sahin N."/>
            <person name="Saygin H."/>
            <person name="Ay H."/>
        </authorList>
    </citation>
    <scope>NUCLEOTIDE SEQUENCE [LARGE SCALE GENOMIC DNA]</scope>
    <source>
        <strain evidence="7 8">13K301</strain>
    </source>
</reference>
<protein>
    <submittedName>
        <fullName evidence="7">Hydroxyacid dehydrogenase</fullName>
    </submittedName>
</protein>
<evidence type="ECO:0000256" key="4">
    <source>
        <dbReference type="RuleBase" id="RU003719"/>
    </source>
</evidence>
<feature type="domain" description="D-isomer specific 2-hydroxyacid dehydrogenase NAD-binding" evidence="6">
    <location>
        <begin position="109"/>
        <end position="283"/>
    </location>
</feature>
<dbReference type="InterPro" id="IPR029753">
    <property type="entry name" value="D-isomer_DH_CS"/>
</dbReference>
<dbReference type="Proteomes" id="UP000235943">
    <property type="component" value="Unassembled WGS sequence"/>
</dbReference>
<keyword evidence="2 4" id="KW-0560">Oxidoreductase</keyword>
<evidence type="ECO:0000259" key="5">
    <source>
        <dbReference type="Pfam" id="PF00389"/>
    </source>
</evidence>
<comment type="caution">
    <text evidence="7">The sequence shown here is derived from an EMBL/GenBank/DDBJ whole genome shotgun (WGS) entry which is preliminary data.</text>
</comment>
<dbReference type="Pfam" id="PF02826">
    <property type="entry name" value="2-Hacid_dh_C"/>
    <property type="match status" value="1"/>
</dbReference>
<dbReference type="AlphaFoldDB" id="A0A2N8TWD6"/>
<organism evidence="7 8">
    <name type="scientific">Streptomyces cahuitamycinicus</name>
    <dbReference type="NCBI Taxonomy" id="2070367"/>
    <lineage>
        <taxon>Bacteria</taxon>
        <taxon>Bacillati</taxon>
        <taxon>Actinomycetota</taxon>
        <taxon>Actinomycetes</taxon>
        <taxon>Kitasatosporales</taxon>
        <taxon>Streptomycetaceae</taxon>
        <taxon>Streptomyces</taxon>
    </lineage>
</organism>
<dbReference type="GO" id="GO:0016616">
    <property type="term" value="F:oxidoreductase activity, acting on the CH-OH group of donors, NAD or NADP as acceptor"/>
    <property type="evidence" value="ECO:0007669"/>
    <property type="project" value="InterPro"/>
</dbReference>
<comment type="similarity">
    <text evidence="1 4">Belongs to the D-isomer specific 2-hydroxyacid dehydrogenase family.</text>
</comment>
<dbReference type="SUPFAM" id="SSF52283">
    <property type="entry name" value="Formate/glycerate dehydrogenase catalytic domain-like"/>
    <property type="match status" value="1"/>
</dbReference>
<evidence type="ECO:0000256" key="1">
    <source>
        <dbReference type="ARBA" id="ARBA00005854"/>
    </source>
</evidence>
<proteinExistence type="inferred from homology"/>
<evidence type="ECO:0000313" key="7">
    <source>
        <dbReference type="EMBL" id="PNG23335.1"/>
    </source>
</evidence>
<keyword evidence="8" id="KW-1185">Reference proteome</keyword>
<dbReference type="RefSeq" id="WP_102907758.1">
    <property type="nucleotide sequence ID" value="NZ_POUC01000018.1"/>
</dbReference>
<dbReference type="PANTHER" id="PTHR43333:SF1">
    <property type="entry name" value="D-ISOMER SPECIFIC 2-HYDROXYACID DEHYDROGENASE NAD-BINDING DOMAIN-CONTAINING PROTEIN"/>
    <property type="match status" value="1"/>
</dbReference>
<dbReference type="InterPro" id="IPR006139">
    <property type="entry name" value="D-isomer_2_OHA_DH_cat_dom"/>
</dbReference>
<keyword evidence="3" id="KW-0520">NAD</keyword>
<dbReference type="OrthoDB" id="4324715at2"/>
<dbReference type="PANTHER" id="PTHR43333">
    <property type="entry name" value="2-HACID_DH_C DOMAIN-CONTAINING PROTEIN"/>
    <property type="match status" value="1"/>
</dbReference>
<evidence type="ECO:0000259" key="6">
    <source>
        <dbReference type="Pfam" id="PF02826"/>
    </source>
</evidence>
<feature type="domain" description="D-isomer specific 2-hydroxyacid dehydrogenase catalytic" evidence="5">
    <location>
        <begin position="31"/>
        <end position="314"/>
    </location>
</feature>
<dbReference type="Pfam" id="PF00389">
    <property type="entry name" value="2-Hacid_dh"/>
    <property type="match status" value="1"/>
</dbReference>
<dbReference type="EMBL" id="POUC01000018">
    <property type="protein sequence ID" value="PNG23335.1"/>
    <property type="molecule type" value="Genomic_DNA"/>
</dbReference>
<dbReference type="CDD" id="cd05300">
    <property type="entry name" value="2-Hacid_dh_1"/>
    <property type="match status" value="1"/>
</dbReference>
<dbReference type="PROSITE" id="PS00671">
    <property type="entry name" value="D_2_HYDROXYACID_DH_3"/>
    <property type="match status" value="1"/>
</dbReference>
<dbReference type="Gene3D" id="3.40.50.720">
    <property type="entry name" value="NAD(P)-binding Rossmann-like Domain"/>
    <property type="match status" value="2"/>
</dbReference>
<dbReference type="SUPFAM" id="SSF51735">
    <property type="entry name" value="NAD(P)-binding Rossmann-fold domains"/>
    <property type="match status" value="1"/>
</dbReference>
<accession>A0A2N8TWD6</accession>
<evidence type="ECO:0000256" key="3">
    <source>
        <dbReference type="ARBA" id="ARBA00023027"/>
    </source>
</evidence>
<evidence type="ECO:0000256" key="2">
    <source>
        <dbReference type="ARBA" id="ARBA00023002"/>
    </source>
</evidence>
<dbReference type="InterPro" id="IPR036291">
    <property type="entry name" value="NAD(P)-bd_dom_sf"/>
</dbReference>
<name>A0A2N8TWD6_9ACTN</name>
<sequence>MPDQRLVVLYRGNRPPATALIERLADTVYATEEELPYLLPGADALLAWVTITPAIREAWPDNPEKAPRWVHASSAGVDSMLFPALVDDPGVVLTNARGVYDRPTAEYVLGLILALAKDFPGTWEHQRRREWRPRPSDGITGRTVLIWGTGPIGRAIARLLRAVGMRVCGVGRKARTDDPDFGTVHGATTLPAALREADYVVLAAPLTKDTRGMVGASVLAAMKPGARLINVGRGGLVDEEALIDHLAAGRLAGAALDVFGQEPLPARSPLWDMPGVMISPHTAGETTGEREALVEVFLDNLTRHVEGRPLRNVVDKRRGYVVDETRPV</sequence>
<dbReference type="InterPro" id="IPR006140">
    <property type="entry name" value="D-isomer_DH_NAD-bd"/>
</dbReference>
<evidence type="ECO:0000313" key="8">
    <source>
        <dbReference type="Proteomes" id="UP000235943"/>
    </source>
</evidence>